<keyword evidence="3" id="KW-1185">Reference proteome</keyword>
<organism evidence="2 3">
    <name type="scientific">Reinekea blandensis MED297</name>
    <dbReference type="NCBI Taxonomy" id="314283"/>
    <lineage>
        <taxon>Bacteria</taxon>
        <taxon>Pseudomonadati</taxon>
        <taxon>Pseudomonadota</taxon>
        <taxon>Gammaproteobacteria</taxon>
        <taxon>Oceanospirillales</taxon>
        <taxon>Saccharospirillaceae</taxon>
        <taxon>Reinekea</taxon>
    </lineage>
</organism>
<name>A4BHS1_9GAMM</name>
<dbReference type="AntiFam" id="ANF00095">
    <property type="entry name" value="Shadow ORF (opposite ABC transporters)"/>
</dbReference>
<evidence type="ECO:0000256" key="1">
    <source>
        <dbReference type="SAM" id="MobiDB-lite"/>
    </source>
</evidence>
<comment type="caution">
    <text evidence="2">The sequence shown here is derived from an EMBL/GenBank/DDBJ whole genome shotgun (WGS) entry which is preliminary data.</text>
</comment>
<reference evidence="2 3" key="1">
    <citation type="submission" date="2006-02" db="EMBL/GenBank/DDBJ databases">
        <authorList>
            <person name="Pinhassi J."/>
            <person name="Pedros-Alio C."/>
            <person name="Ferriera S."/>
            <person name="Johnson J."/>
            <person name="Kravitz S."/>
            <person name="Halpern A."/>
            <person name="Remington K."/>
            <person name="Beeson K."/>
            <person name="Tran B."/>
            <person name="Rogers Y.-H."/>
            <person name="Friedman R."/>
            <person name="Venter J.C."/>
        </authorList>
    </citation>
    <scope>NUCLEOTIDE SEQUENCE [LARGE SCALE GENOMIC DNA]</scope>
    <source>
        <strain evidence="2 3">MED297</strain>
    </source>
</reference>
<evidence type="ECO:0000313" key="3">
    <source>
        <dbReference type="Proteomes" id="UP000005953"/>
    </source>
</evidence>
<feature type="region of interest" description="Disordered" evidence="1">
    <location>
        <begin position="327"/>
        <end position="350"/>
    </location>
</feature>
<gene>
    <name evidence="2" type="ORF">MED297_09306</name>
</gene>
<sequence>MCQFAGHKIHRRRSDKARHKQALWSLINFYRGADLLDYAGIDHREAISQCHRFGLIVRYINRGGFQGALQRLNFITHLYAQLGIEVRQRFIKQKGFWIANNGSPHGDPLTLTSGKLTGLTIQIILQMKQLGRVLNFLIDLRFIDATVFQSVSHIFIYRHVRVQGVVLKHHGNVALGRCQRVHLPITDVNLTLGDGFQPGNGAQQRGLATARRPDQHQELTRLNIKTDAFDRVMTIGIRFFYVVQCYRAHGTLLLFTFDQTLDEPTLENNHNQNRWQHGQNHQGKSHVVFRYPTFTHHAEDVFNAHHNRVVRLFRGHHQRPQILVPAHHKHDDEHRGHHRTRQRNQNVFKE</sequence>
<proteinExistence type="predicted"/>
<dbReference type="AlphaFoldDB" id="A4BHS1"/>
<dbReference type="Proteomes" id="UP000005953">
    <property type="component" value="Unassembled WGS sequence"/>
</dbReference>
<evidence type="ECO:0000313" key="2">
    <source>
        <dbReference type="EMBL" id="EAR08326.1"/>
    </source>
</evidence>
<protein>
    <submittedName>
        <fullName evidence="2">Phenol hydroxylase, putative</fullName>
    </submittedName>
</protein>
<dbReference type="HOGENOM" id="CLU_791959_0_0_6"/>
<dbReference type="EMBL" id="AAOE01000022">
    <property type="protein sequence ID" value="EAR08326.1"/>
    <property type="molecule type" value="Genomic_DNA"/>
</dbReference>
<accession>A4BHS1</accession>